<accession>K0T0W4</accession>
<comment type="caution">
    <text evidence="3">The sequence shown here is derived from an EMBL/GenBank/DDBJ whole genome shotgun (WGS) entry which is preliminary data.</text>
</comment>
<keyword evidence="4" id="KW-1185">Reference proteome</keyword>
<feature type="coiled-coil region" evidence="1">
    <location>
        <begin position="188"/>
        <end position="215"/>
    </location>
</feature>
<evidence type="ECO:0000313" key="4">
    <source>
        <dbReference type="Proteomes" id="UP000266841"/>
    </source>
</evidence>
<dbReference type="AlphaFoldDB" id="K0T0W4"/>
<keyword evidence="1" id="KW-0175">Coiled coil</keyword>
<evidence type="ECO:0000313" key="3">
    <source>
        <dbReference type="EMBL" id="EJK66916.1"/>
    </source>
</evidence>
<gene>
    <name evidence="3" type="ORF">THAOC_12111</name>
</gene>
<feature type="non-terminal residue" evidence="3">
    <location>
        <position position="1"/>
    </location>
</feature>
<proteinExistence type="predicted"/>
<feature type="region of interest" description="Disordered" evidence="2">
    <location>
        <begin position="1"/>
        <end position="49"/>
    </location>
</feature>
<sequence length="271" mass="30679">ATEPEADNADAERMRRLLEGERRKAAAARERKDGEEAEEAREEGRGAGGRVVEAGRSLCPLLGGSRGAFLVVLDTKRFKEGREERRIPPKHPPAPRGEEVQKRRRGEINRAREQVHFNVRRQGHRLRQSDVTRSDVDWLRTNSNFDFGRSPCQGTEKERNANGTRTAGGGRPAPPRNERARTEQVEARRMQQEARADYERELQDSRATLRRALVNKTRLRVCCCSGSYLIRTAGSMTKPETCNFETSLSITLFMDTTPTFQKVFTLGPFLG</sequence>
<feature type="region of interest" description="Disordered" evidence="2">
    <location>
        <begin position="81"/>
        <end position="103"/>
    </location>
</feature>
<dbReference type="EMBL" id="AGNL01013984">
    <property type="protein sequence ID" value="EJK66916.1"/>
    <property type="molecule type" value="Genomic_DNA"/>
</dbReference>
<feature type="compositionally biased region" description="Basic and acidic residues" evidence="2">
    <location>
        <begin position="10"/>
        <end position="34"/>
    </location>
</feature>
<dbReference type="Proteomes" id="UP000266841">
    <property type="component" value="Unassembled WGS sequence"/>
</dbReference>
<evidence type="ECO:0000256" key="2">
    <source>
        <dbReference type="SAM" id="MobiDB-lite"/>
    </source>
</evidence>
<organism evidence="3 4">
    <name type="scientific">Thalassiosira oceanica</name>
    <name type="common">Marine diatom</name>
    <dbReference type="NCBI Taxonomy" id="159749"/>
    <lineage>
        <taxon>Eukaryota</taxon>
        <taxon>Sar</taxon>
        <taxon>Stramenopiles</taxon>
        <taxon>Ochrophyta</taxon>
        <taxon>Bacillariophyta</taxon>
        <taxon>Coscinodiscophyceae</taxon>
        <taxon>Thalassiosirophycidae</taxon>
        <taxon>Thalassiosirales</taxon>
        <taxon>Thalassiosiraceae</taxon>
        <taxon>Thalassiosira</taxon>
    </lineage>
</organism>
<evidence type="ECO:0000256" key="1">
    <source>
        <dbReference type="SAM" id="Coils"/>
    </source>
</evidence>
<feature type="region of interest" description="Disordered" evidence="2">
    <location>
        <begin position="148"/>
        <end position="181"/>
    </location>
</feature>
<reference evidence="3 4" key="1">
    <citation type="journal article" date="2012" name="Genome Biol.">
        <title>Genome and low-iron response of an oceanic diatom adapted to chronic iron limitation.</title>
        <authorList>
            <person name="Lommer M."/>
            <person name="Specht M."/>
            <person name="Roy A.S."/>
            <person name="Kraemer L."/>
            <person name="Andreson R."/>
            <person name="Gutowska M.A."/>
            <person name="Wolf J."/>
            <person name="Bergner S.V."/>
            <person name="Schilhabel M.B."/>
            <person name="Klostermeier U.C."/>
            <person name="Beiko R.G."/>
            <person name="Rosenstiel P."/>
            <person name="Hippler M."/>
            <person name="Laroche J."/>
        </authorList>
    </citation>
    <scope>NUCLEOTIDE SEQUENCE [LARGE SCALE GENOMIC DNA]</scope>
    <source>
        <strain evidence="3 4">CCMP1005</strain>
    </source>
</reference>
<protein>
    <submittedName>
        <fullName evidence="3">Uncharacterized protein</fullName>
    </submittedName>
</protein>
<name>K0T0W4_THAOC</name>